<reference evidence="3 4" key="1">
    <citation type="submission" date="2017-03" db="EMBL/GenBank/DDBJ databases">
        <authorList>
            <person name="Afonso C.L."/>
            <person name="Miller P.J."/>
            <person name="Scott M.A."/>
            <person name="Spackman E."/>
            <person name="Goraichik I."/>
            <person name="Dimitrov K.M."/>
            <person name="Suarez D.L."/>
            <person name="Swayne D.E."/>
        </authorList>
    </citation>
    <scope>NUCLEOTIDE SEQUENCE [LARGE SCALE GENOMIC DNA]</scope>
    <source>
        <strain evidence="3">PRJEB14757</strain>
    </source>
</reference>
<dbReference type="EMBL" id="FWEV01000224">
    <property type="protein sequence ID" value="SLM31295.1"/>
    <property type="molecule type" value="Genomic_DNA"/>
</dbReference>
<dbReference type="InterPro" id="IPR025669">
    <property type="entry name" value="AAA_dom"/>
</dbReference>
<dbReference type="InterPro" id="IPR027417">
    <property type="entry name" value="P-loop_NTPase"/>
</dbReference>
<feature type="region of interest" description="Disordered" evidence="1">
    <location>
        <begin position="64"/>
        <end position="113"/>
    </location>
</feature>
<dbReference type="OrthoDB" id="9815116at2"/>
<dbReference type="Proteomes" id="UP000191931">
    <property type="component" value="Unassembled WGS sequence"/>
</dbReference>
<keyword evidence="4" id="KW-1185">Reference proteome</keyword>
<name>A0A1W1HFX1_9BACT</name>
<proteinExistence type="predicted"/>
<sequence>MTVIVCPKCSKQHRVNIANIPEGKRIAARCKACGHKFPVILQQLMPDSGTDMAEVKKQSELLKNKVPPISSPNTPPLPEAKKAAEQPAISSVTEQLQEQQPELPAKKTETTRRISVSLSKGGVGKTTTSVNLSAGLALAGYKVLLIDTDTQGQSAYNLGKKPGAGLTELLTGELTAEEATIEARKNLWLLAGGRSLAGVKRIIDKKSFGAEWTMSEALSQVDHKYDFVIIDTSPGWDQLTINVLFYATEILVPVALQVMSLQGLSEFMKSLSSIHKYRQDVSLKYIVPTFMDTRVKHPQEIFKKLKQLYSQFICKPIRYNESFSEAPSYGKTIFEFAPGCNGALDYKELIRKVAQDETLLL</sequence>
<protein>
    <submittedName>
        <fullName evidence="3">ParA family protein</fullName>
    </submittedName>
</protein>
<evidence type="ECO:0000259" key="2">
    <source>
        <dbReference type="Pfam" id="PF13614"/>
    </source>
</evidence>
<dbReference type="STRING" id="1246637.MTBBW1_300026"/>
<organism evidence="3 4">
    <name type="scientific">Desulfamplus magnetovallimortis</name>
    <dbReference type="NCBI Taxonomy" id="1246637"/>
    <lineage>
        <taxon>Bacteria</taxon>
        <taxon>Pseudomonadati</taxon>
        <taxon>Thermodesulfobacteriota</taxon>
        <taxon>Desulfobacteria</taxon>
        <taxon>Desulfobacterales</taxon>
        <taxon>Desulfobacteraceae</taxon>
        <taxon>Desulfamplus</taxon>
    </lineage>
</organism>
<feature type="compositionally biased region" description="Low complexity" evidence="1">
    <location>
        <begin position="94"/>
        <end position="103"/>
    </location>
</feature>
<feature type="compositionally biased region" description="Pro residues" evidence="1">
    <location>
        <begin position="69"/>
        <end position="78"/>
    </location>
</feature>
<dbReference type="SUPFAM" id="SSF52540">
    <property type="entry name" value="P-loop containing nucleoside triphosphate hydrolases"/>
    <property type="match status" value="1"/>
</dbReference>
<dbReference type="RefSeq" id="WP_139786662.1">
    <property type="nucleotide sequence ID" value="NZ_LT828541.1"/>
</dbReference>
<evidence type="ECO:0000313" key="4">
    <source>
        <dbReference type="Proteomes" id="UP000191931"/>
    </source>
</evidence>
<feature type="domain" description="AAA" evidence="2">
    <location>
        <begin position="112"/>
        <end position="277"/>
    </location>
</feature>
<evidence type="ECO:0000313" key="3">
    <source>
        <dbReference type="EMBL" id="SLM31295.1"/>
    </source>
</evidence>
<accession>A0A1W1HFX1</accession>
<dbReference type="Pfam" id="PF13614">
    <property type="entry name" value="AAA_31"/>
    <property type="match status" value="1"/>
</dbReference>
<dbReference type="PANTHER" id="PTHR13696">
    <property type="entry name" value="P-LOOP CONTAINING NUCLEOSIDE TRIPHOSPHATE HYDROLASE"/>
    <property type="match status" value="1"/>
</dbReference>
<dbReference type="PANTHER" id="PTHR13696:SF52">
    <property type="entry name" value="PARA FAMILY PROTEIN CT_582"/>
    <property type="match status" value="1"/>
</dbReference>
<dbReference type="CDD" id="cd02042">
    <property type="entry name" value="ParAB_family"/>
    <property type="match status" value="1"/>
</dbReference>
<gene>
    <name evidence="3" type="ORF">MTBBW1_300026</name>
</gene>
<dbReference type="InterPro" id="IPR050678">
    <property type="entry name" value="DNA_Partitioning_ATPase"/>
</dbReference>
<dbReference type="AlphaFoldDB" id="A0A1W1HFX1"/>
<evidence type="ECO:0000256" key="1">
    <source>
        <dbReference type="SAM" id="MobiDB-lite"/>
    </source>
</evidence>
<dbReference type="Gene3D" id="3.40.50.300">
    <property type="entry name" value="P-loop containing nucleotide triphosphate hydrolases"/>
    <property type="match status" value="1"/>
</dbReference>